<dbReference type="AlphaFoldDB" id="A0A433QN15"/>
<keyword evidence="2" id="KW-1185">Reference proteome</keyword>
<gene>
    <name evidence="1" type="ORF">BC938DRAFT_478317</name>
</gene>
<reference evidence="1 2" key="1">
    <citation type="journal article" date="2018" name="New Phytol.">
        <title>Phylogenomics of Endogonaceae and evolution of mycorrhizas within Mucoromycota.</title>
        <authorList>
            <person name="Chang Y."/>
            <person name="Desiro A."/>
            <person name="Na H."/>
            <person name="Sandor L."/>
            <person name="Lipzen A."/>
            <person name="Clum A."/>
            <person name="Barry K."/>
            <person name="Grigoriev I.V."/>
            <person name="Martin F.M."/>
            <person name="Stajich J.E."/>
            <person name="Smith M.E."/>
            <person name="Bonito G."/>
            <person name="Spatafora J.W."/>
        </authorList>
    </citation>
    <scope>NUCLEOTIDE SEQUENCE [LARGE SCALE GENOMIC DNA]</scope>
    <source>
        <strain evidence="1 2">AD002</strain>
    </source>
</reference>
<evidence type="ECO:0000313" key="1">
    <source>
        <dbReference type="EMBL" id="RUS31176.1"/>
    </source>
</evidence>
<organism evidence="1 2">
    <name type="scientific">Jimgerdemannia flammicorona</name>
    <dbReference type="NCBI Taxonomy" id="994334"/>
    <lineage>
        <taxon>Eukaryota</taxon>
        <taxon>Fungi</taxon>
        <taxon>Fungi incertae sedis</taxon>
        <taxon>Mucoromycota</taxon>
        <taxon>Mucoromycotina</taxon>
        <taxon>Endogonomycetes</taxon>
        <taxon>Endogonales</taxon>
        <taxon>Endogonaceae</taxon>
        <taxon>Jimgerdemannia</taxon>
    </lineage>
</organism>
<dbReference type="Proteomes" id="UP000274822">
    <property type="component" value="Unassembled WGS sequence"/>
</dbReference>
<comment type="caution">
    <text evidence="1">The sequence shown here is derived from an EMBL/GenBank/DDBJ whole genome shotgun (WGS) entry which is preliminary data.</text>
</comment>
<protein>
    <submittedName>
        <fullName evidence="1">Uncharacterized protein</fullName>
    </submittedName>
</protein>
<dbReference type="EMBL" id="RBNJ01003208">
    <property type="protein sequence ID" value="RUS31176.1"/>
    <property type="molecule type" value="Genomic_DNA"/>
</dbReference>
<proteinExistence type="predicted"/>
<name>A0A433QN15_9FUNG</name>
<evidence type="ECO:0000313" key="2">
    <source>
        <dbReference type="Proteomes" id="UP000274822"/>
    </source>
</evidence>
<accession>A0A433QN15</accession>
<sequence length="179" mass="20944">MNIQRNIRKLPEMDQKFAQSNARQGRVIYQERHYNAERVENVMKFRNSLILKPSQPGSFNKTPRVGRPCLLYYSQFPRFYAMMTDQEVEKTGHSKKRDDGNDEHEEGTVKRVRIHGKSSSVAISTRKNRERPCGYRKKIGQCMDGIFRSYVVDIEYRAIEVGKQFEGFKSGRFALEALQ</sequence>